<feature type="binding site" evidence="16">
    <location>
        <position position="290"/>
    </location>
    <ligand>
        <name>Mg(2+)</name>
        <dbReference type="ChEBI" id="CHEBI:18420"/>
        <label>2</label>
    </ligand>
</feature>
<comment type="cofactor">
    <cofactor evidence="16">
        <name>Mg(2+)</name>
        <dbReference type="ChEBI" id="CHEBI:18420"/>
    </cofactor>
    <cofactor evidence="16">
        <name>Mn(2+)</name>
        <dbReference type="ChEBI" id="CHEBI:29035"/>
    </cofactor>
    <text evidence="16">Binds 2 magnesium or manganese ions per subunit.</text>
</comment>
<keyword evidence="9 17" id="KW-0067">ATP-binding</keyword>
<keyword evidence="10 14" id="KW-0133">Cell shape</keyword>
<comment type="function">
    <text evidence="14">Cell wall formation.</text>
</comment>
<dbReference type="GO" id="GO:0071555">
    <property type="term" value="P:cell wall organization"/>
    <property type="evidence" value="ECO:0007669"/>
    <property type="project" value="UniProtKB-KW"/>
</dbReference>
<dbReference type="AlphaFoldDB" id="A0A9D2IBF2"/>
<evidence type="ECO:0000256" key="17">
    <source>
        <dbReference type="PROSITE-ProRule" id="PRU00409"/>
    </source>
</evidence>
<evidence type="ECO:0000259" key="18">
    <source>
        <dbReference type="PROSITE" id="PS50975"/>
    </source>
</evidence>
<dbReference type="InterPro" id="IPR000291">
    <property type="entry name" value="D-Ala_lig_Van_CS"/>
</dbReference>
<evidence type="ECO:0000313" key="19">
    <source>
        <dbReference type="EMBL" id="HJA98700.1"/>
    </source>
</evidence>
<feature type="binding site" evidence="16">
    <location>
        <position position="292"/>
    </location>
    <ligand>
        <name>Mg(2+)</name>
        <dbReference type="ChEBI" id="CHEBI:18420"/>
        <label>2</label>
    </ligand>
</feature>
<sequence>MKRLNIALLAGGDSSEREIALQSAAQIASVLDPEKYDVTMIDLHHRDWHHTTPDGRQWQVDKNDFSITIDGVHKVFDYALILIHGTPGENGRLQGYLDMMDIPYSSCSMTSSVITFDKITTKRTMEAFGVPMARGLFLTRKDEIRPAEIVRELGLPVFVKPNASGSSFGVTKVKREEDILQAAAEAFKESDEILIEEFIAGREMGCGIFVAKGEETILPITEIVPKKEFFDYEAKYTAGCSDEITPADLTPQVKAELNRLTSIAYKACRCQGIVRVDFIVTPDGTPYMIELNSIPGMSGGSIVPKQIREAGLTLGKVYDRIIEDTYDRNRR</sequence>
<evidence type="ECO:0000256" key="13">
    <source>
        <dbReference type="ARBA" id="ARBA00047614"/>
    </source>
</evidence>
<evidence type="ECO:0000256" key="6">
    <source>
        <dbReference type="ARBA" id="ARBA00022598"/>
    </source>
</evidence>
<evidence type="ECO:0000256" key="16">
    <source>
        <dbReference type="PIRSR" id="PIRSR039102-3"/>
    </source>
</evidence>
<dbReference type="Gene3D" id="3.40.50.20">
    <property type="match status" value="1"/>
</dbReference>
<reference evidence="19" key="1">
    <citation type="journal article" date="2021" name="PeerJ">
        <title>Extensive microbial diversity within the chicken gut microbiome revealed by metagenomics and culture.</title>
        <authorList>
            <person name="Gilroy R."/>
            <person name="Ravi A."/>
            <person name="Getino M."/>
            <person name="Pursley I."/>
            <person name="Horton D.L."/>
            <person name="Alikhan N.F."/>
            <person name="Baker D."/>
            <person name="Gharbi K."/>
            <person name="Hall N."/>
            <person name="Watson M."/>
            <person name="Adriaenssens E.M."/>
            <person name="Foster-Nyarko E."/>
            <person name="Jarju S."/>
            <person name="Secka A."/>
            <person name="Antonio M."/>
            <person name="Oren A."/>
            <person name="Chaudhuri R.R."/>
            <person name="La Ragione R."/>
            <person name="Hildebrand F."/>
            <person name="Pallen M.J."/>
        </authorList>
    </citation>
    <scope>NUCLEOTIDE SEQUENCE</scope>
    <source>
        <strain evidence="19">CHK169-11906</strain>
    </source>
</reference>
<organism evidence="19 20">
    <name type="scientific">Candidatus Alistipes avicola</name>
    <dbReference type="NCBI Taxonomy" id="2838432"/>
    <lineage>
        <taxon>Bacteria</taxon>
        <taxon>Pseudomonadati</taxon>
        <taxon>Bacteroidota</taxon>
        <taxon>Bacteroidia</taxon>
        <taxon>Bacteroidales</taxon>
        <taxon>Rikenellaceae</taxon>
        <taxon>Alistipes</taxon>
    </lineage>
</organism>
<dbReference type="NCBIfam" id="NF002378">
    <property type="entry name" value="PRK01372.1"/>
    <property type="match status" value="1"/>
</dbReference>
<keyword evidence="8 17" id="KW-0547">Nucleotide-binding</keyword>
<protein>
    <recommendedName>
        <fullName evidence="4 14">D-alanine--D-alanine ligase</fullName>
        <ecNumber evidence="4 14">6.3.2.4</ecNumber>
    </recommendedName>
    <alternativeName>
        <fullName evidence="14">D-Ala-D-Ala ligase</fullName>
    </alternativeName>
    <alternativeName>
        <fullName evidence="14">D-alanylalanine synthetase</fullName>
    </alternativeName>
</protein>
<dbReference type="PANTHER" id="PTHR23132">
    <property type="entry name" value="D-ALANINE--D-ALANINE LIGASE"/>
    <property type="match status" value="1"/>
</dbReference>
<keyword evidence="7 16" id="KW-0479">Metal-binding</keyword>
<accession>A0A9D2IBF2</accession>
<gene>
    <name evidence="14" type="primary">ddl</name>
    <name evidence="19" type="ORF">H9779_03760</name>
</gene>
<evidence type="ECO:0000256" key="4">
    <source>
        <dbReference type="ARBA" id="ARBA00012216"/>
    </source>
</evidence>
<dbReference type="InterPro" id="IPR013815">
    <property type="entry name" value="ATP_grasp_subdomain_1"/>
</dbReference>
<comment type="caution">
    <text evidence="19">The sequence shown here is derived from an EMBL/GenBank/DDBJ whole genome shotgun (WGS) entry which is preliminary data.</text>
</comment>
<dbReference type="Gene3D" id="3.30.1490.20">
    <property type="entry name" value="ATP-grasp fold, A domain"/>
    <property type="match status" value="1"/>
</dbReference>
<dbReference type="Gene3D" id="3.30.470.20">
    <property type="entry name" value="ATP-grasp fold, B domain"/>
    <property type="match status" value="1"/>
</dbReference>
<reference evidence="19" key="2">
    <citation type="submission" date="2021-04" db="EMBL/GenBank/DDBJ databases">
        <authorList>
            <person name="Gilroy R."/>
        </authorList>
    </citation>
    <scope>NUCLEOTIDE SEQUENCE</scope>
    <source>
        <strain evidence="19">CHK169-11906</strain>
    </source>
</reference>
<keyword evidence="5 14" id="KW-0963">Cytoplasm</keyword>
<evidence type="ECO:0000256" key="1">
    <source>
        <dbReference type="ARBA" id="ARBA00001936"/>
    </source>
</evidence>
<dbReference type="Pfam" id="PF01820">
    <property type="entry name" value="Dala_Dala_lig_N"/>
    <property type="match status" value="1"/>
</dbReference>
<feature type="domain" description="ATP-grasp" evidence="18">
    <location>
        <begin position="122"/>
        <end position="323"/>
    </location>
</feature>
<keyword evidence="16" id="KW-0460">Magnesium</keyword>
<comment type="pathway">
    <text evidence="14">Cell wall biogenesis; peptidoglycan biosynthesis.</text>
</comment>
<evidence type="ECO:0000256" key="5">
    <source>
        <dbReference type="ARBA" id="ARBA00022490"/>
    </source>
</evidence>
<dbReference type="SMART" id="SM01209">
    <property type="entry name" value="GARS_A"/>
    <property type="match status" value="1"/>
</dbReference>
<comment type="similarity">
    <text evidence="3 14">Belongs to the D-alanine--D-alanine ligase family.</text>
</comment>
<dbReference type="GO" id="GO:0008716">
    <property type="term" value="F:D-alanine-D-alanine ligase activity"/>
    <property type="evidence" value="ECO:0007669"/>
    <property type="project" value="UniProtKB-UniRule"/>
</dbReference>
<evidence type="ECO:0000256" key="8">
    <source>
        <dbReference type="ARBA" id="ARBA00022741"/>
    </source>
</evidence>
<comment type="subcellular location">
    <subcellularLocation>
        <location evidence="2 14">Cytoplasm</location>
    </subcellularLocation>
</comment>
<dbReference type="PROSITE" id="PS00843">
    <property type="entry name" value="DALA_DALA_LIGASE_1"/>
    <property type="match status" value="1"/>
</dbReference>
<dbReference type="NCBIfam" id="NF002527">
    <property type="entry name" value="PRK01966.1-3"/>
    <property type="match status" value="1"/>
</dbReference>
<dbReference type="GO" id="GO:0008360">
    <property type="term" value="P:regulation of cell shape"/>
    <property type="evidence" value="ECO:0007669"/>
    <property type="project" value="UniProtKB-KW"/>
</dbReference>
<dbReference type="PANTHER" id="PTHR23132:SF23">
    <property type="entry name" value="D-ALANINE--D-ALANINE LIGASE B"/>
    <property type="match status" value="1"/>
</dbReference>
<dbReference type="PIRSF" id="PIRSF039102">
    <property type="entry name" value="Ddl/VanB"/>
    <property type="match status" value="1"/>
</dbReference>
<dbReference type="InterPro" id="IPR005905">
    <property type="entry name" value="D_ala_D_ala"/>
</dbReference>
<feature type="binding site" evidence="16">
    <location>
        <position position="290"/>
    </location>
    <ligand>
        <name>Mg(2+)</name>
        <dbReference type="ChEBI" id="CHEBI:18420"/>
        <label>1</label>
    </ligand>
</feature>
<dbReference type="EMBL" id="DWYR01000009">
    <property type="protein sequence ID" value="HJA98700.1"/>
    <property type="molecule type" value="Genomic_DNA"/>
</dbReference>
<dbReference type="PROSITE" id="PS50975">
    <property type="entry name" value="ATP_GRASP"/>
    <property type="match status" value="1"/>
</dbReference>
<evidence type="ECO:0000256" key="15">
    <source>
        <dbReference type="PIRSR" id="PIRSR039102-1"/>
    </source>
</evidence>
<feature type="active site" evidence="15">
    <location>
        <position position="301"/>
    </location>
</feature>
<feature type="active site" evidence="15">
    <location>
        <position position="16"/>
    </location>
</feature>
<comment type="catalytic activity">
    <reaction evidence="13 14">
        <text>2 D-alanine + ATP = D-alanyl-D-alanine + ADP + phosphate + H(+)</text>
        <dbReference type="Rhea" id="RHEA:11224"/>
        <dbReference type="ChEBI" id="CHEBI:15378"/>
        <dbReference type="ChEBI" id="CHEBI:30616"/>
        <dbReference type="ChEBI" id="CHEBI:43474"/>
        <dbReference type="ChEBI" id="CHEBI:57416"/>
        <dbReference type="ChEBI" id="CHEBI:57822"/>
        <dbReference type="ChEBI" id="CHEBI:456216"/>
        <dbReference type="EC" id="6.3.2.4"/>
    </reaction>
</comment>
<evidence type="ECO:0000256" key="9">
    <source>
        <dbReference type="ARBA" id="ARBA00022840"/>
    </source>
</evidence>
<proteinExistence type="inferred from homology"/>
<dbReference type="GO" id="GO:0005524">
    <property type="term" value="F:ATP binding"/>
    <property type="evidence" value="ECO:0007669"/>
    <property type="project" value="UniProtKB-UniRule"/>
</dbReference>
<dbReference type="GO" id="GO:0009252">
    <property type="term" value="P:peptidoglycan biosynthetic process"/>
    <property type="evidence" value="ECO:0007669"/>
    <property type="project" value="UniProtKB-UniRule"/>
</dbReference>
<keyword evidence="6 14" id="KW-0436">Ligase</keyword>
<feature type="binding site" evidence="16">
    <location>
        <position position="277"/>
    </location>
    <ligand>
        <name>Mg(2+)</name>
        <dbReference type="ChEBI" id="CHEBI:18420"/>
        <label>1</label>
    </ligand>
</feature>
<evidence type="ECO:0000256" key="11">
    <source>
        <dbReference type="ARBA" id="ARBA00022984"/>
    </source>
</evidence>
<dbReference type="EC" id="6.3.2.4" evidence="4 14"/>
<evidence type="ECO:0000256" key="3">
    <source>
        <dbReference type="ARBA" id="ARBA00010871"/>
    </source>
</evidence>
<dbReference type="HAMAP" id="MF_00047">
    <property type="entry name" value="Dala_Dala_lig"/>
    <property type="match status" value="1"/>
</dbReference>
<dbReference type="SUPFAM" id="SSF52440">
    <property type="entry name" value="PreATP-grasp domain"/>
    <property type="match status" value="1"/>
</dbReference>
<dbReference type="Proteomes" id="UP000824259">
    <property type="component" value="Unassembled WGS sequence"/>
</dbReference>
<keyword evidence="12 14" id="KW-0961">Cell wall biogenesis/degradation</keyword>
<evidence type="ECO:0000256" key="7">
    <source>
        <dbReference type="ARBA" id="ARBA00022723"/>
    </source>
</evidence>
<comment type="cofactor">
    <cofactor evidence="1">
        <name>Mn(2+)</name>
        <dbReference type="ChEBI" id="CHEBI:29035"/>
    </cofactor>
</comment>
<dbReference type="InterPro" id="IPR011761">
    <property type="entry name" value="ATP-grasp"/>
</dbReference>
<dbReference type="NCBIfam" id="TIGR01205">
    <property type="entry name" value="D_ala_D_alaTIGR"/>
    <property type="match status" value="1"/>
</dbReference>
<dbReference type="GO" id="GO:0005737">
    <property type="term" value="C:cytoplasm"/>
    <property type="evidence" value="ECO:0007669"/>
    <property type="project" value="UniProtKB-SubCell"/>
</dbReference>
<dbReference type="InterPro" id="IPR011127">
    <property type="entry name" value="Dala_Dala_lig_N"/>
</dbReference>
<evidence type="ECO:0000313" key="20">
    <source>
        <dbReference type="Proteomes" id="UP000824259"/>
    </source>
</evidence>
<evidence type="ECO:0000256" key="2">
    <source>
        <dbReference type="ARBA" id="ARBA00004496"/>
    </source>
</evidence>
<dbReference type="InterPro" id="IPR011095">
    <property type="entry name" value="Dala_Dala_lig_C"/>
</dbReference>
<evidence type="ECO:0000256" key="12">
    <source>
        <dbReference type="ARBA" id="ARBA00023316"/>
    </source>
</evidence>
<keyword evidence="11 14" id="KW-0573">Peptidoglycan synthesis</keyword>
<feature type="active site" evidence="15">
    <location>
        <position position="166"/>
    </location>
</feature>
<evidence type="ECO:0000256" key="14">
    <source>
        <dbReference type="HAMAP-Rule" id="MF_00047"/>
    </source>
</evidence>
<keyword evidence="16" id="KW-0464">Manganese</keyword>
<name>A0A9D2IBF2_9BACT</name>
<dbReference type="Pfam" id="PF07478">
    <property type="entry name" value="Dala_Dala_lig_C"/>
    <property type="match status" value="1"/>
</dbReference>
<dbReference type="InterPro" id="IPR016185">
    <property type="entry name" value="PreATP-grasp_dom_sf"/>
</dbReference>
<dbReference type="SUPFAM" id="SSF56059">
    <property type="entry name" value="Glutathione synthetase ATP-binding domain-like"/>
    <property type="match status" value="1"/>
</dbReference>
<evidence type="ECO:0000256" key="10">
    <source>
        <dbReference type="ARBA" id="ARBA00022960"/>
    </source>
</evidence>
<dbReference type="GO" id="GO:0046872">
    <property type="term" value="F:metal ion binding"/>
    <property type="evidence" value="ECO:0007669"/>
    <property type="project" value="UniProtKB-KW"/>
</dbReference>